<protein>
    <submittedName>
        <fullName evidence="1">Uncharacterized protein</fullName>
    </submittedName>
</protein>
<accession>A0A2R4XJT1</accession>
<proteinExistence type="predicted"/>
<dbReference type="RefSeq" id="WP_108621443.1">
    <property type="nucleotide sequence ID" value="NZ_CP028901.1"/>
</dbReference>
<name>A0A2R4XJT1_9BURK</name>
<dbReference type="KEGG" id="boz:DBV39_10200"/>
<keyword evidence="2" id="KW-1185">Reference proteome</keyword>
<dbReference type="Proteomes" id="UP000244571">
    <property type="component" value="Chromosome"/>
</dbReference>
<evidence type="ECO:0000313" key="1">
    <source>
        <dbReference type="EMBL" id="AWB34024.1"/>
    </source>
</evidence>
<gene>
    <name evidence="1" type="ORF">DBV39_10200</name>
</gene>
<dbReference type="AlphaFoldDB" id="A0A2R4XJT1"/>
<organism evidence="1 2">
    <name type="scientific">Orrella marina</name>
    <dbReference type="NCBI Taxonomy" id="2163011"/>
    <lineage>
        <taxon>Bacteria</taxon>
        <taxon>Pseudomonadati</taxon>
        <taxon>Pseudomonadota</taxon>
        <taxon>Betaproteobacteria</taxon>
        <taxon>Burkholderiales</taxon>
        <taxon>Alcaligenaceae</taxon>
        <taxon>Orrella</taxon>
    </lineage>
</organism>
<reference evidence="1 2" key="1">
    <citation type="submission" date="2018-04" db="EMBL/GenBank/DDBJ databases">
        <title>Bordetella sp. HZ20 isolated from seawater.</title>
        <authorList>
            <person name="Sun C."/>
        </authorList>
    </citation>
    <scope>NUCLEOTIDE SEQUENCE [LARGE SCALE GENOMIC DNA]</scope>
    <source>
        <strain evidence="1 2">HZ20</strain>
    </source>
</reference>
<sequence length="137" mass="15261">MARDLDHHREQQRAILDGFDTANWMGGPTAPTPPVLDEGSGTRSRMTAIEILRGEARESPLILQFIKAVLAITAFPRHLGNRLRGKVSSGHQQGVLPHPDRIQDLMIGKVRTQLTMVVHRLPGNPFAYPTMHNHHPS</sequence>
<dbReference type="EMBL" id="CP028901">
    <property type="protein sequence ID" value="AWB34024.1"/>
    <property type="molecule type" value="Genomic_DNA"/>
</dbReference>
<evidence type="ECO:0000313" key="2">
    <source>
        <dbReference type="Proteomes" id="UP000244571"/>
    </source>
</evidence>